<organism evidence="2 3">
    <name type="scientific">Trichonephila clavata</name>
    <name type="common">Joro spider</name>
    <name type="synonym">Nephila clavata</name>
    <dbReference type="NCBI Taxonomy" id="2740835"/>
    <lineage>
        <taxon>Eukaryota</taxon>
        <taxon>Metazoa</taxon>
        <taxon>Ecdysozoa</taxon>
        <taxon>Arthropoda</taxon>
        <taxon>Chelicerata</taxon>
        <taxon>Arachnida</taxon>
        <taxon>Araneae</taxon>
        <taxon>Araneomorphae</taxon>
        <taxon>Entelegynae</taxon>
        <taxon>Araneoidea</taxon>
        <taxon>Nephilidae</taxon>
        <taxon>Trichonephila</taxon>
    </lineage>
</organism>
<name>A0A8X6FIT5_TRICU</name>
<dbReference type="OrthoDB" id="6432830at2759"/>
<accession>A0A8X6FIT5</accession>
<feature type="region of interest" description="Disordered" evidence="1">
    <location>
        <begin position="61"/>
        <end position="86"/>
    </location>
</feature>
<keyword evidence="3" id="KW-1185">Reference proteome</keyword>
<protein>
    <submittedName>
        <fullName evidence="2">Pregnancy zone protein</fullName>
    </submittedName>
</protein>
<dbReference type="AlphaFoldDB" id="A0A8X6FIT5"/>
<reference evidence="2" key="1">
    <citation type="submission" date="2020-07" db="EMBL/GenBank/DDBJ databases">
        <title>Multicomponent nature underlies the extraordinary mechanical properties of spider dragline silk.</title>
        <authorList>
            <person name="Kono N."/>
            <person name="Nakamura H."/>
            <person name="Mori M."/>
            <person name="Yoshida Y."/>
            <person name="Ohtoshi R."/>
            <person name="Malay A.D."/>
            <person name="Moran D.A.P."/>
            <person name="Tomita M."/>
            <person name="Numata K."/>
            <person name="Arakawa K."/>
        </authorList>
    </citation>
    <scope>NUCLEOTIDE SEQUENCE</scope>
</reference>
<sequence length="323" mass="36002">MEYTIPAACTWTALPTMEDEVEPSEVNSELPEFLERSVALDPDFSMEHFIDTSLFEEYLPTTTETSTQESFSDETNPISTESTMGNNDLAISTTAKEPEGGTSLHYTTTVQNDVTDLVIKDSITISMNNEQIELADNANLPHTEKNMTHLVNFANVDHDLDFPEGIEGNIPVSVPHLATTTLVNYSEMPKPTGETAPLNCPICETEFPKNFTDIYCNSAFALKVMVRHVHAGAVKILQDISYFLPQPKGMIKFAQLDYDHQCSCSQLQEEGSFHFIMGTPTELWSSEKEVHTIQLTRQVHVIATSSQSAKALKRAKRMCNNDP</sequence>
<evidence type="ECO:0000313" key="2">
    <source>
        <dbReference type="EMBL" id="GFQ81322.1"/>
    </source>
</evidence>
<dbReference type="Proteomes" id="UP000887116">
    <property type="component" value="Unassembled WGS sequence"/>
</dbReference>
<evidence type="ECO:0000313" key="3">
    <source>
        <dbReference type="Proteomes" id="UP000887116"/>
    </source>
</evidence>
<proteinExistence type="predicted"/>
<gene>
    <name evidence="2" type="primary">X975_01690</name>
    <name evidence="2" type="ORF">TNCT_398001</name>
</gene>
<comment type="caution">
    <text evidence="2">The sequence shown here is derived from an EMBL/GenBank/DDBJ whole genome shotgun (WGS) entry which is preliminary data.</text>
</comment>
<feature type="compositionally biased region" description="Polar residues" evidence="1">
    <location>
        <begin position="76"/>
        <end position="86"/>
    </location>
</feature>
<feature type="compositionally biased region" description="Low complexity" evidence="1">
    <location>
        <begin position="61"/>
        <end position="75"/>
    </location>
</feature>
<dbReference type="EMBL" id="BMAO01022346">
    <property type="protein sequence ID" value="GFQ81322.1"/>
    <property type="molecule type" value="Genomic_DNA"/>
</dbReference>
<evidence type="ECO:0000256" key="1">
    <source>
        <dbReference type="SAM" id="MobiDB-lite"/>
    </source>
</evidence>